<proteinExistence type="inferred from homology"/>
<evidence type="ECO:0000256" key="7">
    <source>
        <dbReference type="ARBA" id="ARBA00023136"/>
    </source>
</evidence>
<feature type="transmembrane region" description="Helical" evidence="8">
    <location>
        <begin position="84"/>
        <end position="104"/>
    </location>
</feature>
<reference evidence="10 11" key="1">
    <citation type="submission" date="2018-07" db="EMBL/GenBank/DDBJ databases">
        <title>Genomic Encyclopedia of Type Strains, Phase IV (KMG-IV): sequencing the most valuable type-strain genomes for metagenomic binning, comparative biology and taxonomic classification.</title>
        <authorList>
            <person name="Goeker M."/>
        </authorList>
    </citation>
    <scope>NUCLEOTIDE SEQUENCE [LARGE SCALE GENOMIC DNA]</scope>
    <source>
        <strain evidence="10 11">DSM 21352</strain>
    </source>
</reference>
<dbReference type="OrthoDB" id="9795403at2"/>
<keyword evidence="4" id="KW-0997">Cell inner membrane</keyword>
<name>A0A370FBL3_9BURK</name>
<keyword evidence="7 8" id="KW-0472">Membrane</keyword>
<evidence type="ECO:0000256" key="4">
    <source>
        <dbReference type="ARBA" id="ARBA00022519"/>
    </source>
</evidence>
<protein>
    <submittedName>
        <fullName evidence="10">Mannopine transport system permease protein</fullName>
    </submittedName>
</protein>
<comment type="caution">
    <text evidence="10">The sequence shown here is derived from an EMBL/GenBank/DDBJ whole genome shotgun (WGS) entry which is preliminary data.</text>
</comment>
<dbReference type="InterPro" id="IPR035906">
    <property type="entry name" value="MetI-like_sf"/>
</dbReference>
<accession>A0A370FBL3</accession>
<gene>
    <name evidence="10" type="ORF">DFR41_10734</name>
</gene>
<dbReference type="GO" id="GO:0005886">
    <property type="term" value="C:plasma membrane"/>
    <property type="evidence" value="ECO:0007669"/>
    <property type="project" value="UniProtKB-SubCell"/>
</dbReference>
<keyword evidence="5 8" id="KW-0812">Transmembrane</keyword>
<evidence type="ECO:0000256" key="3">
    <source>
        <dbReference type="ARBA" id="ARBA00022475"/>
    </source>
</evidence>
<dbReference type="PANTHER" id="PTHR43357">
    <property type="entry name" value="INNER MEMBRANE ABC TRANSPORTER PERMEASE PROTEIN YDCV"/>
    <property type="match status" value="1"/>
</dbReference>
<feature type="transmembrane region" description="Helical" evidence="8">
    <location>
        <begin position="190"/>
        <end position="215"/>
    </location>
</feature>
<evidence type="ECO:0000313" key="10">
    <source>
        <dbReference type="EMBL" id="RDI22631.1"/>
    </source>
</evidence>
<dbReference type="PROSITE" id="PS50928">
    <property type="entry name" value="ABC_TM1"/>
    <property type="match status" value="1"/>
</dbReference>
<evidence type="ECO:0000256" key="1">
    <source>
        <dbReference type="ARBA" id="ARBA00004429"/>
    </source>
</evidence>
<evidence type="ECO:0000256" key="5">
    <source>
        <dbReference type="ARBA" id="ARBA00022692"/>
    </source>
</evidence>
<comment type="similarity">
    <text evidence="8">Belongs to the binding-protein-dependent transport system permease family.</text>
</comment>
<dbReference type="RefSeq" id="WP_017757787.1">
    <property type="nucleotide sequence ID" value="NZ_QQAV01000007.1"/>
</dbReference>
<feature type="transmembrane region" description="Helical" evidence="8">
    <location>
        <begin position="116"/>
        <end position="137"/>
    </location>
</feature>
<evidence type="ECO:0000259" key="9">
    <source>
        <dbReference type="PROSITE" id="PS50928"/>
    </source>
</evidence>
<feature type="transmembrane region" description="Helical" evidence="8">
    <location>
        <begin position="247"/>
        <end position="269"/>
    </location>
</feature>
<keyword evidence="11" id="KW-1185">Reference proteome</keyword>
<dbReference type="AlphaFoldDB" id="A0A370FBL3"/>
<organism evidence="10 11">
    <name type="scientific">Pseudacidovorax intermedius</name>
    <dbReference type="NCBI Taxonomy" id="433924"/>
    <lineage>
        <taxon>Bacteria</taxon>
        <taxon>Pseudomonadati</taxon>
        <taxon>Pseudomonadota</taxon>
        <taxon>Betaproteobacteria</taxon>
        <taxon>Burkholderiales</taxon>
        <taxon>Comamonadaceae</taxon>
        <taxon>Pseudacidovorax</taxon>
    </lineage>
</organism>
<evidence type="ECO:0000256" key="6">
    <source>
        <dbReference type="ARBA" id="ARBA00022989"/>
    </source>
</evidence>
<dbReference type="Gene3D" id="1.10.3720.10">
    <property type="entry name" value="MetI-like"/>
    <property type="match status" value="1"/>
</dbReference>
<dbReference type="EMBL" id="QQAV01000007">
    <property type="protein sequence ID" value="RDI22631.1"/>
    <property type="molecule type" value="Genomic_DNA"/>
</dbReference>
<keyword evidence="6 8" id="KW-1133">Transmembrane helix</keyword>
<dbReference type="GO" id="GO:0055085">
    <property type="term" value="P:transmembrane transport"/>
    <property type="evidence" value="ECO:0007669"/>
    <property type="project" value="InterPro"/>
</dbReference>
<evidence type="ECO:0000256" key="8">
    <source>
        <dbReference type="RuleBase" id="RU363032"/>
    </source>
</evidence>
<feature type="domain" description="ABC transmembrane type-1" evidence="9">
    <location>
        <begin position="78"/>
        <end position="266"/>
    </location>
</feature>
<dbReference type="InterPro" id="IPR000515">
    <property type="entry name" value="MetI-like"/>
</dbReference>
<evidence type="ECO:0000313" key="11">
    <source>
        <dbReference type="Proteomes" id="UP000255265"/>
    </source>
</evidence>
<dbReference type="CDD" id="cd06261">
    <property type="entry name" value="TM_PBP2"/>
    <property type="match status" value="1"/>
</dbReference>
<feature type="transmembrane region" description="Helical" evidence="8">
    <location>
        <begin position="149"/>
        <end position="169"/>
    </location>
</feature>
<dbReference type="PANTHER" id="PTHR43357:SF4">
    <property type="entry name" value="INNER MEMBRANE ABC TRANSPORTER PERMEASE PROTEIN YDCV"/>
    <property type="match status" value="1"/>
</dbReference>
<evidence type="ECO:0000256" key="2">
    <source>
        <dbReference type="ARBA" id="ARBA00022448"/>
    </source>
</evidence>
<dbReference type="Proteomes" id="UP000255265">
    <property type="component" value="Unassembled WGS sequence"/>
</dbReference>
<dbReference type="Pfam" id="PF00528">
    <property type="entry name" value="BPD_transp_1"/>
    <property type="match status" value="1"/>
</dbReference>
<comment type="subcellular location">
    <subcellularLocation>
        <location evidence="1">Cell inner membrane</location>
        <topology evidence="1">Multi-pass membrane protein</topology>
    </subcellularLocation>
    <subcellularLocation>
        <location evidence="8">Cell membrane</location>
        <topology evidence="8">Multi-pass membrane protein</topology>
    </subcellularLocation>
</comment>
<keyword evidence="2 8" id="KW-0813">Transport</keyword>
<dbReference type="SUPFAM" id="SSF161098">
    <property type="entry name" value="MetI-like"/>
    <property type="match status" value="1"/>
</dbReference>
<sequence>MTDTPSALPAPRNKARFDLGSLSLRVYVWLVVLFIMLPTLIIVPMSFSPADYLEFPPRGFTLHWYEEFFADPQWQRATLLSLRVAALTMVCSVVIGTMVAYAIVRGAARLRPATQLMVIGPVIAPHIAVAVACYLFYQRLGVVGTMTGFVAAHTVLALPFVVFTVSAALSRVDPDLESAAMSCGASRLRAFFLVTLPLIVPGLLSGALFAFIISFDEPVVSFFVSSVRQRTLPRRMFEDIEQNLTPVIPAIATLLTLLSIAVLVAAALLRVMEARRRSR</sequence>
<feature type="transmembrane region" description="Helical" evidence="8">
    <location>
        <begin position="26"/>
        <end position="47"/>
    </location>
</feature>
<keyword evidence="3" id="KW-1003">Cell membrane</keyword>